<organism evidence="2 3">
    <name type="scientific">Flavobacterium magnum</name>
    <dbReference type="NCBI Taxonomy" id="2162713"/>
    <lineage>
        <taxon>Bacteria</taxon>
        <taxon>Pseudomonadati</taxon>
        <taxon>Bacteroidota</taxon>
        <taxon>Flavobacteriia</taxon>
        <taxon>Flavobacteriales</taxon>
        <taxon>Flavobacteriaceae</taxon>
        <taxon>Flavobacterium</taxon>
    </lineage>
</organism>
<sequence>MSNTPKKVSDDQEIDLAQISKKINSGFKSVGTGIFKSIRFFIKNAIIIVILFAIGVGLGIFMDSNQKKYNHEIIVLPNFGSSDYLYSKIELINSKISEGDTAYLKSMGLKFPKNISKLKIEPIVDPYNFVRDREENMELLRLMAENGSIDKVLKDKITSKNYSFHLITFSTKGKATDANTIQPLLAALNDNEYLKIIQREAVENVKQKMQYNEQTINQINALLDNFSNTDGKGTKNSNLIYYSEDTQIDEVLKSKYNLVTEQGNRRIELINYQKVIKDISVVSNIETPSSETYIFPLLLIILFICGKLFISFYRKQSLKFRENTAN</sequence>
<proteinExistence type="predicted"/>
<name>A0A2S0RCE0_9FLAO</name>
<keyword evidence="3" id="KW-1185">Reference proteome</keyword>
<feature type="transmembrane region" description="Helical" evidence="1">
    <location>
        <begin position="45"/>
        <end position="62"/>
    </location>
</feature>
<keyword evidence="1" id="KW-1133">Transmembrane helix</keyword>
<evidence type="ECO:0000256" key="1">
    <source>
        <dbReference type="SAM" id="Phobius"/>
    </source>
</evidence>
<gene>
    <name evidence="2" type="ORF">HYN48_03705</name>
</gene>
<evidence type="ECO:0000313" key="2">
    <source>
        <dbReference type="EMBL" id="AWA29264.1"/>
    </source>
</evidence>
<keyword evidence="1" id="KW-0472">Membrane</keyword>
<evidence type="ECO:0000313" key="3">
    <source>
        <dbReference type="Proteomes" id="UP000244193"/>
    </source>
</evidence>
<reference evidence="2 3" key="1">
    <citation type="submission" date="2018-04" db="EMBL/GenBank/DDBJ databases">
        <title>Genome sequencing of Flavobacterium sp. HYN0048.</title>
        <authorList>
            <person name="Yi H."/>
            <person name="Baek C."/>
        </authorList>
    </citation>
    <scope>NUCLEOTIDE SEQUENCE [LARGE SCALE GENOMIC DNA]</scope>
    <source>
        <strain evidence="2 3">HYN0048</strain>
    </source>
</reference>
<dbReference type="AlphaFoldDB" id="A0A2S0RCE0"/>
<protein>
    <submittedName>
        <fullName evidence="2">Uncharacterized protein</fullName>
    </submittedName>
</protein>
<dbReference type="OrthoDB" id="1452530at2"/>
<feature type="transmembrane region" description="Helical" evidence="1">
    <location>
        <begin position="293"/>
        <end position="313"/>
    </location>
</feature>
<dbReference type="RefSeq" id="WP_108369849.1">
    <property type="nucleotide sequence ID" value="NZ_CP028811.1"/>
</dbReference>
<dbReference type="Proteomes" id="UP000244193">
    <property type="component" value="Chromosome"/>
</dbReference>
<dbReference type="EMBL" id="CP028811">
    <property type="protein sequence ID" value="AWA29264.1"/>
    <property type="molecule type" value="Genomic_DNA"/>
</dbReference>
<dbReference type="KEGG" id="fmg:HYN48_03705"/>
<keyword evidence="1" id="KW-0812">Transmembrane</keyword>
<accession>A0A2S0RCE0</accession>